<protein>
    <submittedName>
        <fullName evidence="1">Uncharacterized protein</fullName>
    </submittedName>
</protein>
<dbReference type="Proteomes" id="UP001283361">
    <property type="component" value="Unassembled WGS sequence"/>
</dbReference>
<keyword evidence="2" id="KW-1185">Reference proteome</keyword>
<evidence type="ECO:0000313" key="2">
    <source>
        <dbReference type="Proteomes" id="UP001283361"/>
    </source>
</evidence>
<gene>
    <name evidence="1" type="ORF">RRG08_018134</name>
</gene>
<sequence>MSCEEIKAAGECPNTCPFDCAKTCFNKAQPLKAKDIKCPACRRQRQLRSGRGGDLQVRLHGCYSGETLSVIRTLGFSGHCLLWVPAGLA</sequence>
<dbReference type="EMBL" id="JAWDGP010006416">
    <property type="protein sequence ID" value="KAK3741517.1"/>
    <property type="molecule type" value="Genomic_DNA"/>
</dbReference>
<name>A0AAE0YD12_9GAST</name>
<accession>A0AAE0YD12</accession>
<dbReference type="AlphaFoldDB" id="A0AAE0YD12"/>
<evidence type="ECO:0000313" key="1">
    <source>
        <dbReference type="EMBL" id="KAK3741517.1"/>
    </source>
</evidence>
<organism evidence="1 2">
    <name type="scientific">Elysia crispata</name>
    <name type="common">lettuce slug</name>
    <dbReference type="NCBI Taxonomy" id="231223"/>
    <lineage>
        <taxon>Eukaryota</taxon>
        <taxon>Metazoa</taxon>
        <taxon>Spiralia</taxon>
        <taxon>Lophotrochozoa</taxon>
        <taxon>Mollusca</taxon>
        <taxon>Gastropoda</taxon>
        <taxon>Heterobranchia</taxon>
        <taxon>Euthyneura</taxon>
        <taxon>Panpulmonata</taxon>
        <taxon>Sacoglossa</taxon>
        <taxon>Placobranchoidea</taxon>
        <taxon>Plakobranchidae</taxon>
        <taxon>Elysia</taxon>
    </lineage>
</organism>
<reference evidence="1" key="1">
    <citation type="journal article" date="2023" name="G3 (Bethesda)">
        <title>A reference genome for the long-term kleptoplast-retaining sea slug Elysia crispata morphotype clarki.</title>
        <authorList>
            <person name="Eastman K.E."/>
            <person name="Pendleton A.L."/>
            <person name="Shaikh M.A."/>
            <person name="Suttiyut T."/>
            <person name="Ogas R."/>
            <person name="Tomko P."/>
            <person name="Gavelis G."/>
            <person name="Widhalm J.R."/>
            <person name="Wisecaver J.H."/>
        </authorList>
    </citation>
    <scope>NUCLEOTIDE SEQUENCE</scope>
    <source>
        <strain evidence="1">ECLA1</strain>
    </source>
</reference>
<comment type="caution">
    <text evidence="1">The sequence shown here is derived from an EMBL/GenBank/DDBJ whole genome shotgun (WGS) entry which is preliminary data.</text>
</comment>
<proteinExistence type="predicted"/>